<dbReference type="RefSeq" id="WP_190576688.1">
    <property type="nucleotide sequence ID" value="NZ_CAWPQU010000034.1"/>
</dbReference>
<dbReference type="InterPro" id="IPR035943">
    <property type="entry name" value="XisI-like_sf"/>
</dbReference>
<comment type="caution">
    <text evidence="1">The sequence shown here is derived from an EMBL/GenBank/DDBJ whole genome shotgun (WGS) entry which is preliminary data.</text>
</comment>
<dbReference type="InterPro" id="IPR014968">
    <property type="entry name" value="XisI"/>
</dbReference>
<dbReference type="Proteomes" id="UP000618445">
    <property type="component" value="Unassembled WGS sequence"/>
</dbReference>
<keyword evidence="2" id="KW-1185">Reference proteome</keyword>
<protein>
    <submittedName>
        <fullName evidence="1">XisI protein</fullName>
    </submittedName>
</protein>
<dbReference type="SUPFAM" id="SSF143847">
    <property type="entry name" value="XisI-like"/>
    <property type="match status" value="1"/>
</dbReference>
<evidence type="ECO:0000313" key="2">
    <source>
        <dbReference type="Proteomes" id="UP000618445"/>
    </source>
</evidence>
<dbReference type="CDD" id="cd16382">
    <property type="entry name" value="XisI-like"/>
    <property type="match status" value="1"/>
</dbReference>
<sequence>MDKLTYYRHTIQTLLSDYYNLNQRQTQENPICDRLALDPERDQYLWLRTGWDGKKRVQHIILYLQIQNGKIWIEEDSTNFCIVDDLLNADIPKQDIILGFQHPSKRHLTEFATNSENEILLVR</sequence>
<proteinExistence type="predicted"/>
<gene>
    <name evidence="1" type="ORF">H6G05_04545</name>
</gene>
<dbReference type="Gene3D" id="3.30.310.110">
    <property type="entry name" value="XisI-like"/>
    <property type="match status" value="1"/>
</dbReference>
<name>A0ABR8C788_9CYAN</name>
<reference evidence="1 2" key="1">
    <citation type="journal article" date="2020" name="ISME J.">
        <title>Comparative genomics reveals insights into cyanobacterial evolution and habitat adaptation.</title>
        <authorList>
            <person name="Chen M.Y."/>
            <person name="Teng W.K."/>
            <person name="Zhao L."/>
            <person name="Hu C.X."/>
            <person name="Zhou Y.K."/>
            <person name="Han B.P."/>
            <person name="Song L.R."/>
            <person name="Shu W.S."/>
        </authorList>
    </citation>
    <scope>NUCLEOTIDE SEQUENCE [LARGE SCALE GENOMIC DNA]</scope>
    <source>
        <strain evidence="1 2">FACHB-1050</strain>
    </source>
</reference>
<dbReference type="EMBL" id="JACJQY010000004">
    <property type="protein sequence ID" value="MBD2316117.1"/>
    <property type="molecule type" value="Genomic_DNA"/>
</dbReference>
<organism evidence="1 2">
    <name type="scientific">Phormidium tenue FACHB-1050</name>
    <dbReference type="NCBI Taxonomy" id="2692857"/>
    <lineage>
        <taxon>Bacteria</taxon>
        <taxon>Bacillati</taxon>
        <taxon>Cyanobacteriota</taxon>
        <taxon>Cyanophyceae</taxon>
        <taxon>Oscillatoriophycideae</taxon>
        <taxon>Oscillatoriales</taxon>
        <taxon>Oscillatoriaceae</taxon>
        <taxon>Phormidium</taxon>
    </lineage>
</organism>
<evidence type="ECO:0000313" key="1">
    <source>
        <dbReference type="EMBL" id="MBD2316117.1"/>
    </source>
</evidence>
<accession>A0ABR8C788</accession>
<dbReference type="Pfam" id="PF08869">
    <property type="entry name" value="XisI"/>
    <property type="match status" value="1"/>
</dbReference>